<dbReference type="Gene3D" id="1.10.8.260">
    <property type="entry name" value="HI0933 insert domain-like"/>
    <property type="match status" value="1"/>
</dbReference>
<keyword evidence="2" id="KW-0285">Flavoprotein</keyword>
<dbReference type="SUPFAM" id="SSF51905">
    <property type="entry name" value="FAD/NAD(P)-binding domain"/>
    <property type="match status" value="1"/>
</dbReference>
<dbReference type="EMBL" id="SDOZ01000005">
    <property type="protein sequence ID" value="RXZ57897.1"/>
    <property type="molecule type" value="Genomic_DNA"/>
</dbReference>
<dbReference type="PANTHER" id="PTHR42887:SF2">
    <property type="entry name" value="OS12G0638800 PROTEIN"/>
    <property type="match status" value="1"/>
</dbReference>
<evidence type="ECO:0000313" key="7">
    <source>
        <dbReference type="Proteomes" id="UP000291269"/>
    </source>
</evidence>
<evidence type="ECO:0000313" key="6">
    <source>
        <dbReference type="EMBL" id="RXZ57897.1"/>
    </source>
</evidence>
<dbReference type="InterPro" id="IPR055178">
    <property type="entry name" value="RsdA/BaiN/AoA(So)-like_dom"/>
</dbReference>
<dbReference type="Pfam" id="PF03486">
    <property type="entry name" value="HI0933_like"/>
    <property type="match status" value="1"/>
</dbReference>
<dbReference type="InterPro" id="IPR036188">
    <property type="entry name" value="FAD/NAD-bd_sf"/>
</dbReference>
<dbReference type="PANTHER" id="PTHR42887">
    <property type="entry name" value="OS12G0638800 PROTEIN"/>
    <property type="match status" value="1"/>
</dbReference>
<evidence type="ECO:0000256" key="1">
    <source>
        <dbReference type="ARBA" id="ARBA00001974"/>
    </source>
</evidence>
<protein>
    <submittedName>
        <fullName evidence="6">NAD(P)/FAD-dependent oxidoreductase</fullName>
    </submittedName>
</protein>
<comment type="caution">
    <text evidence="6">The sequence shown here is derived from an EMBL/GenBank/DDBJ whole genome shotgun (WGS) entry which is preliminary data.</text>
</comment>
<dbReference type="NCBIfam" id="TIGR00275">
    <property type="entry name" value="aminoacetone oxidase family FAD-binding enzyme"/>
    <property type="match status" value="1"/>
</dbReference>
<accession>A0A4Q2K939</accession>
<evidence type="ECO:0000259" key="4">
    <source>
        <dbReference type="Pfam" id="PF03486"/>
    </source>
</evidence>
<dbReference type="OrthoDB" id="9773233at2"/>
<evidence type="ECO:0000259" key="5">
    <source>
        <dbReference type="Pfam" id="PF22780"/>
    </source>
</evidence>
<comment type="cofactor">
    <cofactor evidence="1">
        <name>FAD</name>
        <dbReference type="ChEBI" id="CHEBI:57692"/>
    </cofactor>
</comment>
<dbReference type="InterPro" id="IPR004792">
    <property type="entry name" value="BaiN-like"/>
</dbReference>
<reference evidence="6 7" key="1">
    <citation type="journal article" date="2019" name="Gut">
        <title>Antibiotics-induced monodominance of a novel gut bacterial order.</title>
        <authorList>
            <person name="Hildebrand F."/>
            <person name="Moitinho-Silva L."/>
            <person name="Blasche S."/>
            <person name="Jahn M.T."/>
            <person name="Gossmann T.I."/>
            <person name="Heuerta-Cepas J."/>
            <person name="Hercog R."/>
            <person name="Luetge M."/>
            <person name="Bahram M."/>
            <person name="Pryszlak A."/>
            <person name="Alves R.J."/>
            <person name="Waszak S.M."/>
            <person name="Zhu A."/>
            <person name="Ye L."/>
            <person name="Costea P.I."/>
            <person name="Aalvink S."/>
            <person name="Belzer C."/>
            <person name="Forslund S.K."/>
            <person name="Sunagawa S."/>
            <person name="Hentschel U."/>
            <person name="Merten C."/>
            <person name="Patil K.R."/>
            <person name="Benes V."/>
            <person name="Bork P."/>
        </authorList>
    </citation>
    <scope>NUCLEOTIDE SEQUENCE [LARGE SCALE GENOMIC DNA]</scope>
    <source>
        <strain evidence="6 7">HDS1380</strain>
    </source>
</reference>
<dbReference type="InterPro" id="IPR057661">
    <property type="entry name" value="RsdA/BaiN/AoA(So)_Rossmann"/>
</dbReference>
<feature type="domain" description="RsdA/BaiN/AoA(So)-like insert" evidence="5">
    <location>
        <begin position="191"/>
        <end position="351"/>
    </location>
</feature>
<dbReference type="RefSeq" id="WP_129227289.1">
    <property type="nucleotide sequence ID" value="NZ_SDOZ01000005.1"/>
</dbReference>
<dbReference type="SUPFAM" id="SSF160996">
    <property type="entry name" value="HI0933 insert domain-like"/>
    <property type="match status" value="1"/>
</dbReference>
<dbReference type="Gene3D" id="2.40.30.10">
    <property type="entry name" value="Translation factors"/>
    <property type="match status" value="1"/>
</dbReference>
<dbReference type="InterPro" id="IPR023166">
    <property type="entry name" value="BaiN-like_dom_sf"/>
</dbReference>
<feature type="domain" description="RsdA/BaiN/AoA(So)-like Rossmann fold-like" evidence="4">
    <location>
        <begin position="3"/>
        <end position="404"/>
    </location>
</feature>
<organism evidence="6 7">
    <name type="scientific">Candidatus Borkfalkia ceftriaxoniphila</name>
    <dbReference type="NCBI Taxonomy" id="2508949"/>
    <lineage>
        <taxon>Bacteria</taxon>
        <taxon>Bacillati</taxon>
        <taxon>Bacillota</taxon>
        <taxon>Clostridia</taxon>
        <taxon>Christensenellales</taxon>
        <taxon>Christensenellaceae</taxon>
        <taxon>Candidatus Borkfalkia</taxon>
    </lineage>
</organism>
<dbReference type="Pfam" id="PF22780">
    <property type="entry name" value="HI0933_like_1st"/>
    <property type="match status" value="1"/>
</dbReference>
<dbReference type="Gene3D" id="3.50.50.60">
    <property type="entry name" value="FAD/NAD(P)-binding domain"/>
    <property type="match status" value="1"/>
</dbReference>
<dbReference type="Proteomes" id="UP000291269">
    <property type="component" value="Unassembled WGS sequence"/>
</dbReference>
<evidence type="ECO:0000256" key="2">
    <source>
        <dbReference type="ARBA" id="ARBA00022630"/>
    </source>
</evidence>
<keyword evidence="3" id="KW-0274">FAD</keyword>
<evidence type="ECO:0000256" key="3">
    <source>
        <dbReference type="ARBA" id="ARBA00022827"/>
    </source>
</evidence>
<dbReference type="AlphaFoldDB" id="A0A4Q2K939"/>
<sequence length="406" mass="44022">MKRVIVIGAGASGLVAAYFAAKRGNEVIVIEKNEKCGKKIYITGKGRCNITNDILPEDFLSNVVTNPKFLTGAVYSFPPQKLMRFLEDGGLRLKTERGGRVFPLSDKASDVTKCLENYCKNAGVCFHFNEQVQEICVLQSTMSDVITDKARYACDACIVCTGGLSYPGTGSTGDGYAFAKQLGHTVVPVTAALCGINLKDTDTAPLQGLSLKNVSVSAKRGGKEVGSFFGEMLFTHFGISGPCVLSLSSLINRFPMSEIEIFIDLKPALDAQTLDKRILRDFEKYKNKMLIHALDELLPKSLVPVVVARSGILPSTPVNTVTKAQRGHLLETIKRFTLRPSSLRGIRESIVTAGGVDVREIHPKTMESRLVKGLYFCGEVLDVDAFTGGYNLQIAFSTGYAAGNNV</sequence>
<gene>
    <name evidence="6" type="ORF">ESZ91_11130</name>
</gene>
<name>A0A4Q2K939_9FIRM</name>
<proteinExistence type="predicted"/>
<keyword evidence="7" id="KW-1185">Reference proteome</keyword>